<dbReference type="InterPro" id="IPR036259">
    <property type="entry name" value="MFS_trans_sf"/>
</dbReference>
<dbReference type="Gene3D" id="1.20.1250.20">
    <property type="entry name" value="MFS general substrate transporter like domains"/>
    <property type="match status" value="2"/>
</dbReference>
<evidence type="ECO:0000256" key="1">
    <source>
        <dbReference type="ARBA" id="ARBA00004141"/>
    </source>
</evidence>
<dbReference type="PANTHER" id="PTHR11360:SF287">
    <property type="entry name" value="MFS MONOCARBOXYLATE TRANSPORTER"/>
    <property type="match status" value="1"/>
</dbReference>
<keyword evidence="3" id="KW-0812">Transmembrane</keyword>
<dbReference type="GO" id="GO:0022857">
    <property type="term" value="F:transmembrane transporter activity"/>
    <property type="evidence" value="ECO:0007669"/>
    <property type="project" value="InterPro"/>
</dbReference>
<evidence type="ECO:0000256" key="2">
    <source>
        <dbReference type="ARBA" id="ARBA00006727"/>
    </source>
</evidence>
<reference evidence="5" key="1">
    <citation type="journal article" date="2020" name="Stud. Mycol.">
        <title>101 Dothideomycetes genomes: a test case for predicting lifestyles and emergence of pathogens.</title>
        <authorList>
            <person name="Haridas S."/>
            <person name="Albert R."/>
            <person name="Binder M."/>
            <person name="Bloem J."/>
            <person name="Labutti K."/>
            <person name="Salamov A."/>
            <person name="Andreopoulos B."/>
            <person name="Baker S."/>
            <person name="Barry K."/>
            <person name="Bills G."/>
            <person name="Bluhm B."/>
            <person name="Cannon C."/>
            <person name="Castanera R."/>
            <person name="Culley D."/>
            <person name="Daum C."/>
            <person name="Ezra D."/>
            <person name="Gonzalez J."/>
            <person name="Henrissat B."/>
            <person name="Kuo A."/>
            <person name="Liang C."/>
            <person name="Lipzen A."/>
            <person name="Lutzoni F."/>
            <person name="Magnuson J."/>
            <person name="Mondo S."/>
            <person name="Nolan M."/>
            <person name="Ohm R."/>
            <person name="Pangilinan J."/>
            <person name="Park H.-J."/>
            <person name="Ramirez L."/>
            <person name="Alfaro M."/>
            <person name="Sun H."/>
            <person name="Tritt A."/>
            <person name="Yoshinaga Y."/>
            <person name="Zwiers L.-H."/>
            <person name="Turgeon B."/>
            <person name="Goodwin S."/>
            <person name="Spatafora J."/>
            <person name="Crous P."/>
            <person name="Grigoriev I."/>
        </authorList>
    </citation>
    <scope>NUCLEOTIDE SEQUENCE</scope>
    <source>
        <strain evidence="5">CBS 133067</strain>
    </source>
</reference>
<keyword evidence="3" id="KW-0472">Membrane</keyword>
<keyword evidence="6" id="KW-1185">Reference proteome</keyword>
<dbReference type="OrthoDB" id="2213137at2759"/>
<feature type="chain" id="PRO_5040373490" evidence="4">
    <location>
        <begin position="18"/>
        <end position="269"/>
    </location>
</feature>
<feature type="transmembrane region" description="Helical" evidence="3">
    <location>
        <begin position="198"/>
        <end position="221"/>
    </location>
</feature>
<dbReference type="AlphaFoldDB" id="A0A9P4ID37"/>
<organism evidence="5 6">
    <name type="scientific">Rhizodiscina lignyota</name>
    <dbReference type="NCBI Taxonomy" id="1504668"/>
    <lineage>
        <taxon>Eukaryota</taxon>
        <taxon>Fungi</taxon>
        <taxon>Dikarya</taxon>
        <taxon>Ascomycota</taxon>
        <taxon>Pezizomycotina</taxon>
        <taxon>Dothideomycetes</taxon>
        <taxon>Pleosporomycetidae</taxon>
        <taxon>Aulographales</taxon>
        <taxon>Rhizodiscinaceae</taxon>
        <taxon>Rhizodiscina</taxon>
    </lineage>
</organism>
<feature type="signal peptide" evidence="4">
    <location>
        <begin position="1"/>
        <end position="17"/>
    </location>
</feature>
<proteinExistence type="inferred from homology"/>
<accession>A0A9P4ID37</accession>
<sequence length="269" mass="29148">MIGLATIILALVTSSFANQVWQLILTQGALYGIGGALHYFPAIIYVDEWFIQRKALAFGIMWAGTGSAGIVVPLMMELLLSKWGFRSALRTWAICVAVLSIPSMLYLRGRLPVQRPGTGMRRKQNYSYFKTSSFWCLQIGNIFQGLGYFIPGIYLPTYARAIGLSNLSGTVSLSLLNAAAVIGTIALGWFVDKFGATTGMLVSAGGASCAILLVWGLSLYVKSIAGLLHANTRQILSSFIHLCDSVWSLCRRVLSDLGGLRFSPSSESC</sequence>
<dbReference type="Proteomes" id="UP000799772">
    <property type="component" value="Unassembled WGS sequence"/>
</dbReference>
<dbReference type="PANTHER" id="PTHR11360">
    <property type="entry name" value="MONOCARBOXYLATE TRANSPORTER"/>
    <property type="match status" value="1"/>
</dbReference>
<evidence type="ECO:0000313" key="6">
    <source>
        <dbReference type="Proteomes" id="UP000799772"/>
    </source>
</evidence>
<protein>
    <submittedName>
        <fullName evidence="5">MFS general substrate transporter</fullName>
    </submittedName>
</protein>
<keyword evidence="3" id="KW-1133">Transmembrane helix</keyword>
<dbReference type="EMBL" id="ML978126">
    <property type="protein sequence ID" value="KAF2098624.1"/>
    <property type="molecule type" value="Genomic_DNA"/>
</dbReference>
<evidence type="ECO:0000313" key="5">
    <source>
        <dbReference type="EMBL" id="KAF2098624.1"/>
    </source>
</evidence>
<gene>
    <name evidence="5" type="ORF">NA57DRAFT_39201</name>
</gene>
<comment type="similarity">
    <text evidence="2">Belongs to the major facilitator superfamily. Monocarboxylate porter (TC 2.A.1.13) family.</text>
</comment>
<dbReference type="SUPFAM" id="SSF103473">
    <property type="entry name" value="MFS general substrate transporter"/>
    <property type="match status" value="1"/>
</dbReference>
<comment type="subcellular location">
    <subcellularLocation>
        <location evidence="1">Membrane</location>
        <topology evidence="1">Multi-pass membrane protein</topology>
    </subcellularLocation>
</comment>
<feature type="transmembrane region" description="Helical" evidence="3">
    <location>
        <begin position="55"/>
        <end position="76"/>
    </location>
</feature>
<comment type="caution">
    <text evidence="5">The sequence shown here is derived from an EMBL/GenBank/DDBJ whole genome shotgun (WGS) entry which is preliminary data.</text>
</comment>
<evidence type="ECO:0000256" key="3">
    <source>
        <dbReference type="SAM" id="Phobius"/>
    </source>
</evidence>
<feature type="transmembrane region" description="Helical" evidence="3">
    <location>
        <begin position="170"/>
        <end position="191"/>
    </location>
</feature>
<keyword evidence="4" id="KW-0732">Signal</keyword>
<feature type="transmembrane region" description="Helical" evidence="3">
    <location>
        <begin position="128"/>
        <end position="150"/>
    </location>
</feature>
<dbReference type="Pfam" id="PF07690">
    <property type="entry name" value="MFS_1"/>
    <property type="match status" value="1"/>
</dbReference>
<name>A0A9P4ID37_9PEZI</name>
<dbReference type="InterPro" id="IPR011701">
    <property type="entry name" value="MFS"/>
</dbReference>
<dbReference type="InterPro" id="IPR050327">
    <property type="entry name" value="Proton-linked_MCT"/>
</dbReference>
<feature type="transmembrane region" description="Helical" evidence="3">
    <location>
        <begin position="27"/>
        <end position="46"/>
    </location>
</feature>
<evidence type="ECO:0000256" key="4">
    <source>
        <dbReference type="SAM" id="SignalP"/>
    </source>
</evidence>
<dbReference type="GO" id="GO:0016020">
    <property type="term" value="C:membrane"/>
    <property type="evidence" value="ECO:0007669"/>
    <property type="project" value="UniProtKB-SubCell"/>
</dbReference>
<feature type="transmembrane region" description="Helical" evidence="3">
    <location>
        <begin position="88"/>
        <end position="107"/>
    </location>
</feature>